<organism evidence="2 3">
    <name type="scientific">Bradyrhizobium centrolobii</name>
    <dbReference type="NCBI Taxonomy" id="1505087"/>
    <lineage>
        <taxon>Bacteria</taxon>
        <taxon>Pseudomonadati</taxon>
        <taxon>Pseudomonadota</taxon>
        <taxon>Alphaproteobacteria</taxon>
        <taxon>Hyphomicrobiales</taxon>
        <taxon>Nitrobacteraceae</taxon>
        <taxon>Bradyrhizobium</taxon>
    </lineage>
</organism>
<proteinExistence type="predicted"/>
<dbReference type="EMBL" id="LUUB01000069">
    <property type="protein sequence ID" value="OAF07401.1"/>
    <property type="molecule type" value="Genomic_DNA"/>
</dbReference>
<evidence type="ECO:0000256" key="1">
    <source>
        <dbReference type="SAM" id="MobiDB-lite"/>
    </source>
</evidence>
<evidence type="ECO:0000313" key="2">
    <source>
        <dbReference type="EMBL" id="OAF07401.1"/>
    </source>
</evidence>
<reference evidence="2 3" key="1">
    <citation type="submission" date="2016-03" db="EMBL/GenBank/DDBJ databases">
        <title>Draft Genome Sequence of the Strain BR 10245 (Bradyrhizobium sp.) isolated from nodules of Centrolobium paraense.</title>
        <authorList>
            <person name="Simoes-Araujo J.L.Sr."/>
            <person name="Barauna A.C."/>
            <person name="Silva K."/>
            <person name="Zilli J.E."/>
        </authorList>
    </citation>
    <scope>NUCLEOTIDE SEQUENCE [LARGE SCALE GENOMIC DNA]</scope>
    <source>
        <strain evidence="2 3">BR 10245</strain>
    </source>
</reference>
<accession>A0A176YLE3</accession>
<sequence>MSWDAGDPVTVDDTASLANAIANRWELYEGHLGQDVDLTYFYMSQADARMCVQTGSLTGTTKVRSTTHPAEAPGWCMDNGYTWFVAIRSDAPDESNIDVVSWGRAIREEDDEDDEDNNEDDEDDEDNNEDNNDDNNEDNSEDNSEDDNDNDDDDE</sequence>
<feature type="compositionally biased region" description="Acidic residues" evidence="1">
    <location>
        <begin position="108"/>
        <end position="155"/>
    </location>
</feature>
<keyword evidence="3" id="KW-1185">Reference proteome</keyword>
<name>A0A176YLE3_9BRAD</name>
<comment type="caution">
    <text evidence="2">The sequence shown here is derived from an EMBL/GenBank/DDBJ whole genome shotgun (WGS) entry which is preliminary data.</text>
</comment>
<dbReference type="Proteomes" id="UP000076959">
    <property type="component" value="Unassembled WGS sequence"/>
</dbReference>
<protein>
    <submittedName>
        <fullName evidence="2">Uncharacterized protein</fullName>
    </submittedName>
</protein>
<gene>
    <name evidence="2" type="ORF">AYJ54_17715</name>
</gene>
<feature type="region of interest" description="Disordered" evidence="1">
    <location>
        <begin position="94"/>
        <end position="155"/>
    </location>
</feature>
<dbReference type="AlphaFoldDB" id="A0A176YLE3"/>
<evidence type="ECO:0000313" key="3">
    <source>
        <dbReference type="Proteomes" id="UP000076959"/>
    </source>
</evidence>